<evidence type="ECO:0000313" key="2">
    <source>
        <dbReference type="Proteomes" id="UP000193922"/>
    </source>
</evidence>
<dbReference type="EMBL" id="MCFD01000001">
    <property type="protein sequence ID" value="ORX74537.1"/>
    <property type="molecule type" value="Genomic_DNA"/>
</dbReference>
<protein>
    <submittedName>
        <fullName evidence="1">Uncharacterized protein</fullName>
    </submittedName>
</protein>
<organism evidence="1 2">
    <name type="scientific">Linderina pennispora</name>
    <dbReference type="NCBI Taxonomy" id="61395"/>
    <lineage>
        <taxon>Eukaryota</taxon>
        <taxon>Fungi</taxon>
        <taxon>Fungi incertae sedis</taxon>
        <taxon>Zoopagomycota</taxon>
        <taxon>Kickxellomycotina</taxon>
        <taxon>Kickxellomycetes</taxon>
        <taxon>Kickxellales</taxon>
        <taxon>Kickxellaceae</taxon>
        <taxon>Linderina</taxon>
    </lineage>
</organism>
<keyword evidence="2" id="KW-1185">Reference proteome</keyword>
<sequence length="80" mass="9028">MAYLGAGLDSAMRIANHSMDTSDYARITCPGQWDEPHHCSATFRDKHRYTIPTGWLHRALFGGTYLLLCQTDKTLAGFCY</sequence>
<dbReference type="GeneID" id="63802873"/>
<gene>
    <name evidence="1" type="ORF">DL89DRAFT_264386</name>
</gene>
<dbReference type="RefSeq" id="XP_040747748.1">
    <property type="nucleotide sequence ID" value="XM_040886225.1"/>
</dbReference>
<name>A0A1Y1WLU9_9FUNG</name>
<reference evidence="1 2" key="1">
    <citation type="submission" date="2016-07" db="EMBL/GenBank/DDBJ databases">
        <title>Pervasive Adenine N6-methylation of Active Genes in Fungi.</title>
        <authorList>
            <consortium name="DOE Joint Genome Institute"/>
            <person name="Mondo S.J."/>
            <person name="Dannebaum R.O."/>
            <person name="Kuo R.C."/>
            <person name="Labutti K."/>
            <person name="Haridas S."/>
            <person name="Kuo A."/>
            <person name="Salamov A."/>
            <person name="Ahrendt S.R."/>
            <person name="Lipzen A."/>
            <person name="Sullivan W."/>
            <person name="Andreopoulos W.B."/>
            <person name="Clum A."/>
            <person name="Lindquist E."/>
            <person name="Daum C."/>
            <person name="Ramamoorthy G.K."/>
            <person name="Gryganskyi A."/>
            <person name="Culley D."/>
            <person name="Magnuson J.K."/>
            <person name="James T.Y."/>
            <person name="O'Malley M.A."/>
            <person name="Stajich J.E."/>
            <person name="Spatafora J.W."/>
            <person name="Visel A."/>
            <person name="Grigoriev I.V."/>
        </authorList>
    </citation>
    <scope>NUCLEOTIDE SEQUENCE [LARGE SCALE GENOMIC DNA]</scope>
    <source>
        <strain evidence="1 2">ATCC 12442</strain>
    </source>
</reference>
<evidence type="ECO:0000313" key="1">
    <source>
        <dbReference type="EMBL" id="ORX74537.1"/>
    </source>
</evidence>
<dbReference type="Proteomes" id="UP000193922">
    <property type="component" value="Unassembled WGS sequence"/>
</dbReference>
<proteinExistence type="predicted"/>
<comment type="caution">
    <text evidence="1">The sequence shown here is derived from an EMBL/GenBank/DDBJ whole genome shotgun (WGS) entry which is preliminary data.</text>
</comment>
<accession>A0A1Y1WLU9</accession>
<dbReference type="AlphaFoldDB" id="A0A1Y1WLU9"/>